<accession>A0A0B0MGU1</accession>
<keyword evidence="2" id="KW-1185">Reference proteome</keyword>
<sequence length="22" mass="2682">MKCYQVSVSDIPWKTTQMIFEF</sequence>
<organism evidence="1 2">
    <name type="scientific">Gossypium arboreum</name>
    <name type="common">Tree cotton</name>
    <name type="synonym">Gossypium nanking</name>
    <dbReference type="NCBI Taxonomy" id="29729"/>
    <lineage>
        <taxon>Eukaryota</taxon>
        <taxon>Viridiplantae</taxon>
        <taxon>Streptophyta</taxon>
        <taxon>Embryophyta</taxon>
        <taxon>Tracheophyta</taxon>
        <taxon>Spermatophyta</taxon>
        <taxon>Magnoliopsida</taxon>
        <taxon>eudicotyledons</taxon>
        <taxon>Gunneridae</taxon>
        <taxon>Pentapetalae</taxon>
        <taxon>rosids</taxon>
        <taxon>malvids</taxon>
        <taxon>Malvales</taxon>
        <taxon>Malvaceae</taxon>
        <taxon>Malvoideae</taxon>
        <taxon>Gossypium</taxon>
    </lineage>
</organism>
<proteinExistence type="predicted"/>
<comment type="caution">
    <text evidence="1">The sequence shown here is derived from an EMBL/GenBank/DDBJ whole genome shotgun (WGS) entry which is preliminary data.</text>
</comment>
<dbReference type="AlphaFoldDB" id="A0A0B0MGU1"/>
<dbReference type="Proteomes" id="UP000032142">
    <property type="component" value="Unassembled WGS sequence"/>
</dbReference>
<evidence type="ECO:0000313" key="2">
    <source>
        <dbReference type="Proteomes" id="UP000032142"/>
    </source>
</evidence>
<reference evidence="2" key="1">
    <citation type="submission" date="2014-09" db="EMBL/GenBank/DDBJ databases">
        <authorList>
            <person name="Mudge J."/>
            <person name="Ramaraj T."/>
            <person name="Lindquist I.E."/>
            <person name="Bharti A.K."/>
            <person name="Sundararajan A."/>
            <person name="Cameron C.T."/>
            <person name="Woodward J.E."/>
            <person name="May G.D."/>
            <person name="Brubaker C."/>
            <person name="Broadhvest J."/>
            <person name="Wilkins T.A."/>
        </authorList>
    </citation>
    <scope>NUCLEOTIDE SEQUENCE</scope>
    <source>
        <strain evidence="2">cv. AKA8401</strain>
    </source>
</reference>
<evidence type="ECO:0000313" key="1">
    <source>
        <dbReference type="EMBL" id="KHG00005.1"/>
    </source>
</evidence>
<name>A0A0B0MGU1_GOSAR</name>
<protein>
    <submittedName>
        <fullName evidence="1">Uncharacterized protein</fullName>
    </submittedName>
</protein>
<gene>
    <name evidence="1" type="ORF">F383_38684</name>
</gene>
<dbReference type="EMBL" id="JRRC01107041">
    <property type="protein sequence ID" value="KHG00005.1"/>
    <property type="molecule type" value="Genomic_DNA"/>
</dbReference>